<proteinExistence type="predicted"/>
<dbReference type="VEuPathDB" id="VectorBase:ASIC018474"/>
<dbReference type="InterPro" id="IPR036855">
    <property type="entry name" value="Znf_CCCH_sf"/>
</dbReference>
<dbReference type="PANTHER" id="PTHR12930">
    <property type="entry name" value="ZINC FINGER PROTEIN 183"/>
    <property type="match status" value="1"/>
</dbReference>
<reference evidence="7 9" key="1">
    <citation type="journal article" date="2014" name="BMC Genomics">
        <title>Genome sequence of Anopheles sinensis provides insight into genetics basis of mosquito competence for malaria parasites.</title>
        <authorList>
            <person name="Zhou D."/>
            <person name="Zhang D."/>
            <person name="Ding G."/>
            <person name="Shi L."/>
            <person name="Hou Q."/>
            <person name="Ye Y."/>
            <person name="Xu Y."/>
            <person name="Zhou H."/>
            <person name="Xiong C."/>
            <person name="Li S."/>
            <person name="Yu J."/>
            <person name="Hong S."/>
            <person name="Yu X."/>
            <person name="Zou P."/>
            <person name="Chen C."/>
            <person name="Chang X."/>
            <person name="Wang W."/>
            <person name="Lv Y."/>
            <person name="Sun Y."/>
            <person name="Ma L."/>
            <person name="Shen B."/>
            <person name="Zhu C."/>
        </authorList>
    </citation>
    <scope>NUCLEOTIDE SEQUENCE [LARGE SCALE GENOMIC DNA]</scope>
</reference>
<feature type="zinc finger region" description="C3H1-type" evidence="4">
    <location>
        <begin position="174"/>
        <end position="202"/>
    </location>
</feature>
<organism evidence="7">
    <name type="scientific">Anopheles sinensis</name>
    <name type="common">Mosquito</name>
    <dbReference type="NCBI Taxonomy" id="74873"/>
    <lineage>
        <taxon>Eukaryota</taxon>
        <taxon>Metazoa</taxon>
        <taxon>Ecdysozoa</taxon>
        <taxon>Arthropoda</taxon>
        <taxon>Hexapoda</taxon>
        <taxon>Insecta</taxon>
        <taxon>Pterygota</taxon>
        <taxon>Neoptera</taxon>
        <taxon>Endopterygota</taxon>
        <taxon>Diptera</taxon>
        <taxon>Nematocera</taxon>
        <taxon>Culicoidea</taxon>
        <taxon>Culicidae</taxon>
        <taxon>Anophelinae</taxon>
        <taxon>Anopheles</taxon>
    </lineage>
</organism>
<feature type="region of interest" description="Disordered" evidence="5">
    <location>
        <begin position="212"/>
        <end position="236"/>
    </location>
</feature>
<keyword evidence="1 4" id="KW-0479">Metal-binding</keyword>
<evidence type="ECO:0000256" key="2">
    <source>
        <dbReference type="ARBA" id="ARBA00022771"/>
    </source>
</evidence>
<dbReference type="EMBL" id="ATLV01024046">
    <property type="status" value="NOT_ANNOTATED_CDS"/>
    <property type="molecule type" value="Genomic_DNA"/>
</dbReference>
<dbReference type="OMA" id="WQLEADH"/>
<feature type="domain" description="C3H1-type" evidence="6">
    <location>
        <begin position="174"/>
        <end position="202"/>
    </location>
</feature>
<evidence type="ECO:0000313" key="7">
    <source>
        <dbReference type="EMBL" id="KFB50443.1"/>
    </source>
</evidence>
<dbReference type="Pfam" id="PF00642">
    <property type="entry name" value="zf-CCCH"/>
    <property type="match status" value="1"/>
</dbReference>
<name>A0A084WJP9_ANOSI</name>
<keyword evidence="3 4" id="KW-0862">Zinc</keyword>
<dbReference type="Proteomes" id="UP000030765">
    <property type="component" value="Unassembled WGS sequence"/>
</dbReference>
<protein>
    <submittedName>
        <fullName evidence="8">C3H1-type domain-containing protein</fullName>
    </submittedName>
</protein>
<dbReference type="AlphaFoldDB" id="A0A084WJP9"/>
<dbReference type="PROSITE" id="PS50103">
    <property type="entry name" value="ZF_C3H1"/>
    <property type="match status" value="1"/>
</dbReference>
<dbReference type="OrthoDB" id="25761at2759"/>
<reference evidence="8" key="2">
    <citation type="submission" date="2020-05" db="UniProtKB">
        <authorList>
            <consortium name="EnsemblMetazoa"/>
        </authorList>
    </citation>
    <scope>IDENTIFICATION</scope>
</reference>
<evidence type="ECO:0000313" key="8">
    <source>
        <dbReference type="EnsemblMetazoa" id="ASIC018474-PA"/>
    </source>
</evidence>
<dbReference type="STRING" id="74873.A0A084WJP9"/>
<dbReference type="GO" id="GO:0008270">
    <property type="term" value="F:zinc ion binding"/>
    <property type="evidence" value="ECO:0007669"/>
    <property type="project" value="UniProtKB-KW"/>
</dbReference>
<keyword evidence="2 4" id="KW-0863">Zinc-finger</keyword>
<gene>
    <name evidence="7" type="ORF">ZHAS_00018474</name>
</gene>
<dbReference type="InterPro" id="IPR000571">
    <property type="entry name" value="Znf_CCCH"/>
</dbReference>
<feature type="compositionally biased region" description="Basic residues" evidence="5">
    <location>
        <begin position="7"/>
        <end position="18"/>
    </location>
</feature>
<dbReference type="PANTHER" id="PTHR12930:SF0">
    <property type="entry name" value="RING FINGER PROTEIN 113B"/>
    <property type="match status" value="1"/>
</dbReference>
<dbReference type="InterPro" id="IPR039971">
    <property type="entry name" value="CWC24-like"/>
</dbReference>
<feature type="region of interest" description="Disordered" evidence="5">
    <location>
        <begin position="1"/>
        <end position="103"/>
    </location>
</feature>
<dbReference type="SMART" id="SM00356">
    <property type="entry name" value="ZnF_C3H1"/>
    <property type="match status" value="1"/>
</dbReference>
<dbReference type="GO" id="GO:0034247">
    <property type="term" value="P:snoRNA splicing"/>
    <property type="evidence" value="ECO:0007669"/>
    <property type="project" value="TreeGrafter"/>
</dbReference>
<evidence type="ECO:0000256" key="3">
    <source>
        <dbReference type="ARBA" id="ARBA00022833"/>
    </source>
</evidence>
<dbReference type="GO" id="GO:0005684">
    <property type="term" value="C:U2-type spliceosomal complex"/>
    <property type="evidence" value="ECO:0007669"/>
    <property type="project" value="TreeGrafter"/>
</dbReference>
<evidence type="ECO:0000256" key="4">
    <source>
        <dbReference type="PROSITE-ProRule" id="PRU00723"/>
    </source>
</evidence>
<dbReference type="VEuPathDB" id="VectorBase:ASIS005987"/>
<accession>A0A084WJP9</accession>
<dbReference type="EnsemblMetazoa" id="ASIC018474-RA">
    <property type="protein sequence ID" value="ASIC018474-PA"/>
    <property type="gene ID" value="ASIC018474"/>
</dbReference>
<evidence type="ECO:0000259" key="6">
    <source>
        <dbReference type="PROSITE" id="PS50103"/>
    </source>
</evidence>
<keyword evidence="9" id="KW-1185">Reference proteome</keyword>
<dbReference type="Gene3D" id="4.10.1000.10">
    <property type="entry name" value="Zinc finger, CCCH-type"/>
    <property type="match status" value="1"/>
</dbReference>
<sequence>MSTFIKRNIKNKGARKRKQSSDSDEGEEESSVVVTHDKRKKANPNVQSTTAVRKAQRKSLDANSSNSDEDEASVVVSYKSKRTAQSEGPRDQGATAELEIETETDKDAQAIYQKSIDINKELEGKEDDKVYRGLNNYTQFFKKKDSALGNAASGMVRKGPIRAPANIRSTVRWDYQPDICKDYKETGYCGFGDSCKFLHDRSDYKHGWQLEQEGSSTGKSYAADDSDGDDTKYEIHSDDDELPFKCYICRESFVDPIMTK</sequence>
<evidence type="ECO:0000313" key="9">
    <source>
        <dbReference type="Proteomes" id="UP000030765"/>
    </source>
</evidence>
<evidence type="ECO:0000256" key="1">
    <source>
        <dbReference type="ARBA" id="ARBA00022723"/>
    </source>
</evidence>
<dbReference type="EMBL" id="KE525348">
    <property type="protein sequence ID" value="KFB50443.1"/>
    <property type="molecule type" value="Genomic_DNA"/>
</dbReference>
<evidence type="ECO:0000256" key="5">
    <source>
        <dbReference type="SAM" id="MobiDB-lite"/>
    </source>
</evidence>
<dbReference type="SUPFAM" id="SSF90229">
    <property type="entry name" value="CCCH zinc finger"/>
    <property type="match status" value="1"/>
</dbReference>